<dbReference type="EMBL" id="BIFH01000034">
    <property type="protein sequence ID" value="GCD99733.1"/>
    <property type="molecule type" value="Genomic_DNA"/>
</dbReference>
<dbReference type="Proteomes" id="UP000286931">
    <property type="component" value="Unassembled WGS sequence"/>
</dbReference>
<protein>
    <submittedName>
        <fullName evidence="1">Uncharacterized protein</fullName>
    </submittedName>
</protein>
<keyword evidence="2" id="KW-1185">Reference proteome</keyword>
<sequence>MDTSMPGPDARHINPRSTVTSRAAMAARLDALLDIPIELFDGMPGTTTARARDLLDIDPYIAIRARALMNTVMHGRTRDTDTILLVVASPELTTEHMDRVA</sequence>
<organism evidence="1 2">
    <name type="scientific">Embleya hyalina</name>
    <dbReference type="NCBI Taxonomy" id="516124"/>
    <lineage>
        <taxon>Bacteria</taxon>
        <taxon>Bacillati</taxon>
        <taxon>Actinomycetota</taxon>
        <taxon>Actinomycetes</taxon>
        <taxon>Kitasatosporales</taxon>
        <taxon>Streptomycetaceae</taxon>
        <taxon>Embleya</taxon>
    </lineage>
</organism>
<proteinExistence type="predicted"/>
<name>A0A401YYR8_9ACTN</name>
<dbReference type="AlphaFoldDB" id="A0A401YYR8"/>
<evidence type="ECO:0000313" key="1">
    <source>
        <dbReference type="EMBL" id="GCD99733.1"/>
    </source>
</evidence>
<reference evidence="1 2" key="1">
    <citation type="submission" date="2018-12" db="EMBL/GenBank/DDBJ databases">
        <title>Draft genome sequence of Embleya hyalina NBRC 13850T.</title>
        <authorList>
            <person name="Komaki H."/>
            <person name="Hosoyama A."/>
            <person name="Kimura A."/>
            <person name="Ichikawa N."/>
            <person name="Tamura T."/>
        </authorList>
    </citation>
    <scope>NUCLEOTIDE SEQUENCE [LARGE SCALE GENOMIC DNA]</scope>
    <source>
        <strain evidence="1 2">NBRC 13850</strain>
    </source>
</reference>
<evidence type="ECO:0000313" key="2">
    <source>
        <dbReference type="Proteomes" id="UP000286931"/>
    </source>
</evidence>
<comment type="caution">
    <text evidence="1">The sequence shown here is derived from an EMBL/GenBank/DDBJ whole genome shotgun (WGS) entry which is preliminary data.</text>
</comment>
<dbReference type="RefSeq" id="WP_126641509.1">
    <property type="nucleotide sequence ID" value="NZ_BIFH01000034.1"/>
</dbReference>
<accession>A0A401YYR8</accession>
<gene>
    <name evidence="1" type="ORF">EHYA_07455</name>
</gene>